<evidence type="ECO:0000313" key="2">
    <source>
        <dbReference type="EMBL" id="WHI58670.1"/>
    </source>
</evidence>
<gene>
    <name evidence="2" type="primary">comGE</name>
    <name evidence="2" type="ORF">PYH69_07845</name>
</gene>
<keyword evidence="1" id="KW-0472">Membrane</keyword>
<dbReference type="NCBIfam" id="NF041013">
    <property type="entry name" value="T4P_ComGE"/>
    <property type="match status" value="1"/>
</dbReference>
<dbReference type="AlphaFoldDB" id="A0AAX3VZ57"/>
<keyword evidence="1" id="KW-1133">Transmembrane helix</keyword>
<keyword evidence="1" id="KW-0812">Transmembrane</keyword>
<organism evidence="2 3">
    <name type="scientific">Mammaliicoccus lentus</name>
    <name type="common">Staphylococcus lentus</name>
    <dbReference type="NCBI Taxonomy" id="42858"/>
    <lineage>
        <taxon>Bacteria</taxon>
        <taxon>Bacillati</taxon>
        <taxon>Bacillota</taxon>
        <taxon>Bacilli</taxon>
        <taxon>Bacillales</taxon>
        <taxon>Staphylococcaceae</taxon>
        <taxon>Mammaliicoccus</taxon>
    </lineage>
</organism>
<protein>
    <submittedName>
        <fullName evidence="2">Competence type IV pilus minor pilin ComGE</fullName>
    </submittedName>
</protein>
<name>A0AAX3VZ57_MAMLE</name>
<dbReference type="EMBL" id="CP118848">
    <property type="protein sequence ID" value="WHI58670.1"/>
    <property type="molecule type" value="Genomic_DNA"/>
</dbReference>
<sequence>MLKKNNGYVFIDLMLSIFIIVLLGGTLLPIVHTLNKHIQSEQKQIKLYQILYQSVQSKQIKYDTTKIKLSHLNDKVCLEDVYSYEKVCVQK</sequence>
<dbReference type="RefSeq" id="WP_017000240.1">
    <property type="nucleotide sequence ID" value="NZ_CABIVY010000005.1"/>
</dbReference>
<proteinExistence type="predicted"/>
<dbReference type="InterPro" id="IPR053468">
    <property type="entry name" value="ComGE-like"/>
</dbReference>
<evidence type="ECO:0000256" key="1">
    <source>
        <dbReference type="SAM" id="Phobius"/>
    </source>
</evidence>
<dbReference type="Proteomes" id="UP001223261">
    <property type="component" value="Chromosome"/>
</dbReference>
<reference evidence="2" key="1">
    <citation type="journal article" date="2023" name="Antibiotics">
        <title>Prevalence and Molecular Characterization of Methicillin-Resistant Staphylococci (MRS) and Mammaliicocci (MRM) in Dromedary Camels from Algeria: First Detection of SCCmec-mecC Hybrid in Methicillin-Resistant Mammaliicoccus lentus.</title>
        <authorList>
            <person name="Belhout C."/>
            <person name="Boyen F."/>
            <person name="Vereecke N."/>
            <person name="Theuns S."/>
            <person name="Taibi N."/>
            <person name="Stegger M."/>
            <person name="de la Fe-Rodriguez P.Y."/>
            <person name="Bouayad L."/>
            <person name="Elgroud R."/>
            <person name="Butaye P."/>
        </authorList>
    </citation>
    <scope>NUCLEOTIDE SEQUENCE</scope>
    <source>
        <strain evidence="2">7048</strain>
    </source>
</reference>
<feature type="transmembrane region" description="Helical" evidence="1">
    <location>
        <begin position="7"/>
        <end position="31"/>
    </location>
</feature>
<accession>A0AAX3VZ57</accession>
<evidence type="ECO:0000313" key="3">
    <source>
        <dbReference type="Proteomes" id="UP001223261"/>
    </source>
</evidence>